<dbReference type="KEGG" id="saci:Sinac_0290"/>
<protein>
    <submittedName>
        <fullName evidence="2">Uncharacterized protein</fullName>
    </submittedName>
</protein>
<evidence type="ECO:0000313" key="3">
    <source>
        <dbReference type="Proteomes" id="UP000010798"/>
    </source>
</evidence>
<dbReference type="EMBL" id="CP003364">
    <property type="protein sequence ID" value="AGA24738.1"/>
    <property type="molecule type" value="Genomic_DNA"/>
</dbReference>
<dbReference type="HOGENOM" id="CLU_2169392_0_0_0"/>
<feature type="transmembrane region" description="Helical" evidence="1">
    <location>
        <begin position="20"/>
        <end position="42"/>
    </location>
</feature>
<gene>
    <name evidence="2" type="ordered locus">Sinac_0290</name>
</gene>
<keyword evidence="3" id="KW-1185">Reference proteome</keyword>
<keyword evidence="1" id="KW-0812">Transmembrane</keyword>
<proteinExistence type="predicted"/>
<evidence type="ECO:0000313" key="2">
    <source>
        <dbReference type="EMBL" id="AGA24738.1"/>
    </source>
</evidence>
<name>L0D7D2_SINAD</name>
<reference evidence="2 3" key="1">
    <citation type="submission" date="2012-02" db="EMBL/GenBank/DDBJ databases">
        <title>Complete sequence of chromosome of Singulisphaera acidiphila DSM 18658.</title>
        <authorList>
            <consortium name="US DOE Joint Genome Institute (JGI-PGF)"/>
            <person name="Lucas S."/>
            <person name="Copeland A."/>
            <person name="Lapidus A."/>
            <person name="Glavina del Rio T."/>
            <person name="Dalin E."/>
            <person name="Tice H."/>
            <person name="Bruce D."/>
            <person name="Goodwin L."/>
            <person name="Pitluck S."/>
            <person name="Peters L."/>
            <person name="Ovchinnikova G."/>
            <person name="Chertkov O."/>
            <person name="Kyrpides N."/>
            <person name="Mavromatis K."/>
            <person name="Ivanova N."/>
            <person name="Brettin T."/>
            <person name="Detter J.C."/>
            <person name="Han C."/>
            <person name="Larimer F."/>
            <person name="Land M."/>
            <person name="Hauser L."/>
            <person name="Markowitz V."/>
            <person name="Cheng J.-F."/>
            <person name="Hugenholtz P."/>
            <person name="Woyke T."/>
            <person name="Wu D."/>
            <person name="Tindall B."/>
            <person name="Pomrenke H."/>
            <person name="Brambilla E."/>
            <person name="Klenk H.-P."/>
            <person name="Eisen J.A."/>
        </authorList>
    </citation>
    <scope>NUCLEOTIDE SEQUENCE [LARGE SCALE GENOMIC DNA]</scope>
    <source>
        <strain evidence="3">ATCC BAA-1392 / DSM 18658 / VKM B-2454 / MOB10</strain>
    </source>
</reference>
<evidence type="ECO:0000256" key="1">
    <source>
        <dbReference type="SAM" id="Phobius"/>
    </source>
</evidence>
<accession>L0D7D2</accession>
<organism evidence="2 3">
    <name type="scientific">Singulisphaera acidiphila (strain ATCC BAA-1392 / DSM 18658 / VKM B-2454 / MOB10)</name>
    <dbReference type="NCBI Taxonomy" id="886293"/>
    <lineage>
        <taxon>Bacteria</taxon>
        <taxon>Pseudomonadati</taxon>
        <taxon>Planctomycetota</taxon>
        <taxon>Planctomycetia</taxon>
        <taxon>Isosphaerales</taxon>
        <taxon>Isosphaeraceae</taxon>
        <taxon>Singulisphaera</taxon>
    </lineage>
</organism>
<keyword evidence="1" id="KW-1133">Transmembrane helix</keyword>
<keyword evidence="1" id="KW-0472">Membrane</keyword>
<sequence length="110" mass="12679">MPTRVTIPKPDSWTYRLKISLRRLIGIVIVCSLMFTYAGSYYRLSRRGMHQAQEFGLPGFLYVPFEDAAASENLTWHYTLATFYAPINWIDRAVFGAPSPWISITWRLSG</sequence>
<dbReference type="AlphaFoldDB" id="L0D7D2"/>
<dbReference type="Proteomes" id="UP000010798">
    <property type="component" value="Chromosome"/>
</dbReference>